<reference evidence="4 5" key="1">
    <citation type="submission" date="2023-06" db="EMBL/GenBank/DDBJ databases">
        <title>Draft genome sequence of Gleimia hominis type strain CCUG 57540T.</title>
        <authorList>
            <person name="Salva-Serra F."/>
            <person name="Cardew S."/>
            <person name="Jensie Markopoulos S."/>
            <person name="Ohlen M."/>
            <person name="Inganas E."/>
            <person name="Svensson-Stadler L."/>
            <person name="Moore E.R.B."/>
        </authorList>
    </citation>
    <scope>NUCLEOTIDE SEQUENCE [LARGE SCALE GENOMIC DNA]</scope>
    <source>
        <strain evidence="4 5">CCUG 57540</strain>
    </source>
</reference>
<dbReference type="PROSITE" id="PS01161">
    <property type="entry name" value="GLC_GALNAC_ISOMERASE"/>
    <property type="match status" value="1"/>
</dbReference>
<dbReference type="InterPro" id="IPR004547">
    <property type="entry name" value="Glucosamine6P_isomerase"/>
</dbReference>
<accession>A0ABU3IBA1</accession>
<name>A0ABU3IBA1_9ACTO</name>
<organism evidence="4 5">
    <name type="scientific">Gleimia hominis</name>
    <dbReference type="NCBI Taxonomy" id="595468"/>
    <lineage>
        <taxon>Bacteria</taxon>
        <taxon>Bacillati</taxon>
        <taxon>Actinomycetota</taxon>
        <taxon>Actinomycetes</taxon>
        <taxon>Actinomycetales</taxon>
        <taxon>Actinomycetaceae</taxon>
        <taxon>Gleimia</taxon>
    </lineage>
</organism>
<dbReference type="InterPro" id="IPR018321">
    <property type="entry name" value="Glucosamine6P_isomerase_CS"/>
</dbReference>
<protein>
    <submittedName>
        <fullName evidence="4">Glucosamine-6-phosphate deaminase</fullName>
    </submittedName>
</protein>
<evidence type="ECO:0000256" key="1">
    <source>
        <dbReference type="ARBA" id="ARBA00022801"/>
    </source>
</evidence>
<comment type="caution">
    <text evidence="4">The sequence shown here is derived from an EMBL/GenBank/DDBJ whole genome shotgun (WGS) entry which is preliminary data.</text>
</comment>
<feature type="domain" description="Glucosamine/galactosamine-6-phosphate isomerase" evidence="3">
    <location>
        <begin position="12"/>
        <end position="229"/>
    </location>
</feature>
<gene>
    <name evidence="4" type="ORF">QS713_06205</name>
</gene>
<dbReference type="RefSeq" id="WP_313273406.1">
    <property type="nucleotide sequence ID" value="NZ_JASXSX010000001.1"/>
</dbReference>
<dbReference type="SUPFAM" id="SSF100950">
    <property type="entry name" value="NagB/RpiA/CoA transferase-like"/>
    <property type="match status" value="1"/>
</dbReference>
<evidence type="ECO:0000259" key="3">
    <source>
        <dbReference type="Pfam" id="PF01182"/>
    </source>
</evidence>
<dbReference type="Gene3D" id="3.40.50.1360">
    <property type="match status" value="1"/>
</dbReference>
<dbReference type="CDD" id="cd01399">
    <property type="entry name" value="GlcN6P_deaminase"/>
    <property type="match status" value="1"/>
</dbReference>
<sequence length="258" mass="28015">MRIGIFPNAPQASKVAADMVLELYRENPDATLGVATGSTPEYLYDYLRQAHAAGTLSLERAKAFALDEYVGLPDDHPQTYRNVLRRELVGNDKTGLRENYLFTPGLAAPADDPTVTADQYDAAIEATGVDLQILGLGADGHIGFNEPGDSLVSRTHVEVLAPDTIRDNARFFNGDETAVPKKCITQGLGTIMDAKAVVLLAFGKQKAEAVHQLIEGPVSARWPVTILQTHPAVTVLLDDAAASNLELTDFYKRRWELA</sequence>
<keyword evidence="2" id="KW-0119">Carbohydrate metabolism</keyword>
<dbReference type="Pfam" id="PF01182">
    <property type="entry name" value="Glucosamine_iso"/>
    <property type="match status" value="1"/>
</dbReference>
<dbReference type="InterPro" id="IPR006148">
    <property type="entry name" value="Glc/Gal-6P_isomerase"/>
</dbReference>
<proteinExistence type="predicted"/>
<evidence type="ECO:0000313" key="4">
    <source>
        <dbReference type="EMBL" id="MDT3767654.1"/>
    </source>
</evidence>
<evidence type="ECO:0000313" key="5">
    <source>
        <dbReference type="Proteomes" id="UP001247542"/>
    </source>
</evidence>
<keyword evidence="1" id="KW-0378">Hydrolase</keyword>
<dbReference type="PANTHER" id="PTHR11280:SF5">
    <property type="entry name" value="GLUCOSAMINE-6-PHOSPHATE ISOMERASE"/>
    <property type="match status" value="1"/>
</dbReference>
<dbReference type="InterPro" id="IPR037171">
    <property type="entry name" value="NagB/RpiA_transferase-like"/>
</dbReference>
<dbReference type="PANTHER" id="PTHR11280">
    <property type="entry name" value="GLUCOSAMINE-6-PHOSPHATE ISOMERASE"/>
    <property type="match status" value="1"/>
</dbReference>
<dbReference type="Proteomes" id="UP001247542">
    <property type="component" value="Unassembled WGS sequence"/>
</dbReference>
<evidence type="ECO:0000256" key="2">
    <source>
        <dbReference type="ARBA" id="ARBA00023277"/>
    </source>
</evidence>
<keyword evidence="5" id="KW-1185">Reference proteome</keyword>
<dbReference type="EMBL" id="JASXSX010000001">
    <property type="protein sequence ID" value="MDT3767654.1"/>
    <property type="molecule type" value="Genomic_DNA"/>
</dbReference>